<keyword evidence="3" id="KW-1185">Reference proteome</keyword>
<evidence type="ECO:0000313" key="2">
    <source>
        <dbReference type="EMBL" id="MBB4690908.1"/>
    </source>
</evidence>
<name>A0A7W7FYD3_9ACTN</name>
<gene>
    <name evidence="2" type="ORF">BKA14_001056</name>
</gene>
<evidence type="ECO:0000256" key="1">
    <source>
        <dbReference type="SAM" id="Phobius"/>
    </source>
</evidence>
<keyword evidence="1" id="KW-0812">Transmembrane</keyword>
<feature type="transmembrane region" description="Helical" evidence="1">
    <location>
        <begin position="83"/>
        <end position="101"/>
    </location>
</feature>
<reference evidence="2 3" key="1">
    <citation type="submission" date="2020-08" db="EMBL/GenBank/DDBJ databases">
        <title>Sequencing the genomes of 1000 actinobacteria strains.</title>
        <authorList>
            <person name="Klenk H.-P."/>
        </authorList>
    </citation>
    <scope>NUCLEOTIDE SEQUENCE [LARGE SCALE GENOMIC DNA]</scope>
    <source>
        <strain evidence="2 3">DSM 45518</strain>
    </source>
</reference>
<dbReference type="EMBL" id="JACHMF010000001">
    <property type="protein sequence ID" value="MBB4690908.1"/>
    <property type="molecule type" value="Genomic_DNA"/>
</dbReference>
<dbReference type="RefSeq" id="WP_184949805.1">
    <property type="nucleotide sequence ID" value="NZ_BOMC01000010.1"/>
</dbReference>
<protein>
    <submittedName>
        <fullName evidence="2">Uncharacterized protein</fullName>
    </submittedName>
</protein>
<evidence type="ECO:0000313" key="3">
    <source>
        <dbReference type="Proteomes" id="UP000542742"/>
    </source>
</evidence>
<comment type="caution">
    <text evidence="2">The sequence shown here is derived from an EMBL/GenBank/DDBJ whole genome shotgun (WGS) entry which is preliminary data.</text>
</comment>
<accession>A0A7W7FYD3</accession>
<keyword evidence="1" id="KW-1133">Transmembrane helix</keyword>
<proteinExistence type="predicted"/>
<dbReference type="Proteomes" id="UP000542742">
    <property type="component" value="Unassembled WGS sequence"/>
</dbReference>
<organism evidence="2 3">
    <name type="scientific">Paractinoplanes abujensis</name>
    <dbReference type="NCBI Taxonomy" id="882441"/>
    <lineage>
        <taxon>Bacteria</taxon>
        <taxon>Bacillati</taxon>
        <taxon>Actinomycetota</taxon>
        <taxon>Actinomycetes</taxon>
        <taxon>Micromonosporales</taxon>
        <taxon>Micromonosporaceae</taxon>
        <taxon>Paractinoplanes</taxon>
    </lineage>
</organism>
<feature type="transmembrane region" description="Helical" evidence="1">
    <location>
        <begin position="58"/>
        <end position="76"/>
    </location>
</feature>
<keyword evidence="1" id="KW-0472">Membrane</keyword>
<dbReference type="AlphaFoldDB" id="A0A7W7FYD3"/>
<sequence length="102" mass="10043">MRTRHANAAASLGLFAVLAVFAALTLVLSAPLMSNACIGDSGQMACPVDGPGWTRPVPAAATLLGLLSGLIGVAAGRPLRKPALIAGLTLVAAGLAMNVVIG</sequence>